<dbReference type="Gene3D" id="3.50.50.60">
    <property type="entry name" value="FAD/NAD(P)-binding domain"/>
    <property type="match status" value="3"/>
</dbReference>
<evidence type="ECO:0000259" key="7">
    <source>
        <dbReference type="Pfam" id="PF07992"/>
    </source>
</evidence>
<dbReference type="InterPro" id="IPR036188">
    <property type="entry name" value="FAD/NAD-bd_sf"/>
</dbReference>
<evidence type="ECO:0000256" key="1">
    <source>
        <dbReference type="ARBA" id="ARBA00022630"/>
    </source>
</evidence>
<evidence type="ECO:0000256" key="4">
    <source>
        <dbReference type="ARBA" id="ARBA00023002"/>
    </source>
</evidence>
<comment type="caution">
    <text evidence="5">Lacks conserved residue(s) required for the propagation of feature annotation.</text>
</comment>
<keyword evidence="4 5" id="KW-0560">Oxidoreductase</keyword>
<dbReference type="GO" id="GO:0004324">
    <property type="term" value="F:ferredoxin-NADP+ reductase activity"/>
    <property type="evidence" value="ECO:0007669"/>
    <property type="project" value="UniProtKB-UniRule"/>
</dbReference>
<keyword evidence="2 5" id="KW-0274">FAD</keyword>
<protein>
    <recommendedName>
        <fullName evidence="5">Ferredoxin--NADP reductase</fullName>
        <shortName evidence="5">FNR</shortName>
        <shortName evidence="5">Fd-NADP(+) reductase</shortName>
        <ecNumber evidence="5">1.18.1.2</ecNumber>
    </recommendedName>
</protein>
<reference evidence="8 9" key="1">
    <citation type="submission" date="2010-12" db="EMBL/GenBank/DDBJ databases">
        <authorList>
            <person name="Muzny D."/>
            <person name="Qin X."/>
            <person name="Deng J."/>
            <person name="Jiang H."/>
            <person name="Liu Y."/>
            <person name="Qu J."/>
            <person name="Song X.-Z."/>
            <person name="Zhang L."/>
            <person name="Thornton R."/>
            <person name="Coyle M."/>
            <person name="Francisco L."/>
            <person name="Jackson L."/>
            <person name="Javaid M."/>
            <person name="Korchina V."/>
            <person name="Kovar C."/>
            <person name="Mata R."/>
            <person name="Mathew T."/>
            <person name="Ngo R."/>
            <person name="Nguyen L."/>
            <person name="Nguyen N."/>
            <person name="Okwuonu G."/>
            <person name="Ongeri F."/>
            <person name="Pham C."/>
            <person name="Simmons D."/>
            <person name="Wilczek-Boney K."/>
            <person name="Hale W."/>
            <person name="Jakkamsetti A."/>
            <person name="Pham P."/>
            <person name="Ruth R."/>
            <person name="San Lucas F."/>
            <person name="Warren J."/>
            <person name="Zhang J."/>
            <person name="Zhao Z."/>
            <person name="Zhou C."/>
            <person name="Zhu D."/>
            <person name="Lee S."/>
            <person name="Bess C."/>
            <person name="Blankenburg K."/>
            <person name="Forbes L."/>
            <person name="Fu Q."/>
            <person name="Gubbala S."/>
            <person name="Hirani K."/>
            <person name="Jayaseelan J.C."/>
            <person name="Lara F."/>
            <person name="Munidasa M."/>
            <person name="Palculict T."/>
            <person name="Patil S."/>
            <person name="Pu L.-L."/>
            <person name="Saada N."/>
            <person name="Tang L."/>
            <person name="Weissenberger G."/>
            <person name="Zhu Y."/>
            <person name="Hemphill L."/>
            <person name="Shang Y."/>
            <person name="Youmans B."/>
            <person name="Ayvaz T."/>
            <person name="Ross M."/>
            <person name="Santibanez J."/>
            <person name="Aqrawi P."/>
            <person name="Gross S."/>
            <person name="Joshi V."/>
            <person name="Fowler G."/>
            <person name="Nazareth L."/>
            <person name="Reid J."/>
            <person name="Worley K."/>
            <person name="Petrosino J."/>
            <person name="Highlander S."/>
            <person name="Gibbs R."/>
        </authorList>
    </citation>
    <scope>NUCLEOTIDE SEQUENCE [LARGE SCALE GENOMIC DNA]</scope>
    <source>
        <strain evidence="8 9">ATCC 51599</strain>
    </source>
</reference>
<feature type="compositionally biased region" description="Basic and acidic residues" evidence="6">
    <location>
        <begin position="237"/>
        <end position="257"/>
    </location>
</feature>
<dbReference type="Proteomes" id="UP000011021">
    <property type="component" value="Unassembled WGS sequence"/>
</dbReference>
<feature type="domain" description="FAD/NAD(P)-binding" evidence="7">
    <location>
        <begin position="9"/>
        <end position="348"/>
    </location>
</feature>
<dbReference type="InterPro" id="IPR050097">
    <property type="entry name" value="Ferredoxin-NADP_redctase_2"/>
</dbReference>
<dbReference type="EMBL" id="AEQP01000022">
    <property type="protein sequence ID" value="EFV94096.1"/>
    <property type="molecule type" value="Genomic_DNA"/>
</dbReference>
<comment type="subunit">
    <text evidence="5">Homodimer.</text>
</comment>
<evidence type="ECO:0000256" key="6">
    <source>
        <dbReference type="SAM" id="MobiDB-lite"/>
    </source>
</evidence>
<evidence type="ECO:0000256" key="2">
    <source>
        <dbReference type="ARBA" id="ARBA00022827"/>
    </source>
</evidence>
<dbReference type="eggNOG" id="COG0492">
    <property type="taxonomic scope" value="Bacteria"/>
</dbReference>
<dbReference type="PRINTS" id="PR00469">
    <property type="entry name" value="PNDRDTASEII"/>
</dbReference>
<evidence type="ECO:0000256" key="3">
    <source>
        <dbReference type="ARBA" id="ARBA00022857"/>
    </source>
</evidence>
<gene>
    <name evidence="8" type="ORF">HMPREF0551_2211</name>
</gene>
<evidence type="ECO:0000256" key="5">
    <source>
        <dbReference type="HAMAP-Rule" id="MF_01685"/>
    </source>
</evidence>
<dbReference type="AlphaFoldDB" id="E7RZU7"/>
<dbReference type="HOGENOM" id="CLU_031864_5_5_4"/>
<accession>E7RZU7</accession>
<comment type="cofactor">
    <cofactor evidence="5">
        <name>FAD</name>
        <dbReference type="ChEBI" id="CHEBI:57692"/>
    </cofactor>
    <text evidence="5">Binds 1 FAD per subunit.</text>
</comment>
<sequence>MSDQANTADVLVIGMGPVGLHQIFQLGLLGLRVAAVDSLPEPGGQCRALYADKLIHDIPGLPMVSAQQLSDNLFQQIQPLYPDLHFGQVAQALRPWQEDGVRRGFELTTQTGLCLHARAVVLAAGAGAYQRRPLDLPGAEQWRGTQIFEEPMPAERFAGQHVAVMGGGNEAIDQCLALVAAGAASVSLVHRRARFSRFTTDAARVQAIEEQTAVGRVQLVVGQPVRLVGETESGATLRDECDADEGGKSSGRTEKEGVGAGVAQDDAPAGRLRALVVADADDGHEIEVPLDALILCQGLSPTLAPLESWQLPMEGRYLPVDPATMASAIPGIHAVGDICTYPGKLKLIVSGFAEAARAAQSVAQFIAGKPPLFEYTAISLRQQRRLGVLTEETLATRLRPHLHFPEGL</sequence>
<dbReference type="PRINTS" id="PR00368">
    <property type="entry name" value="FADPNR"/>
</dbReference>
<feature type="region of interest" description="Disordered" evidence="6">
    <location>
        <begin position="232"/>
        <end position="263"/>
    </location>
</feature>
<evidence type="ECO:0000313" key="8">
    <source>
        <dbReference type="EMBL" id="EFV94096.1"/>
    </source>
</evidence>
<comment type="catalytic activity">
    <reaction evidence="5">
        <text>2 reduced [2Fe-2S]-[ferredoxin] + NADP(+) + H(+) = 2 oxidized [2Fe-2S]-[ferredoxin] + NADPH</text>
        <dbReference type="Rhea" id="RHEA:20125"/>
        <dbReference type="Rhea" id="RHEA-COMP:10000"/>
        <dbReference type="Rhea" id="RHEA-COMP:10001"/>
        <dbReference type="ChEBI" id="CHEBI:15378"/>
        <dbReference type="ChEBI" id="CHEBI:33737"/>
        <dbReference type="ChEBI" id="CHEBI:33738"/>
        <dbReference type="ChEBI" id="CHEBI:57783"/>
        <dbReference type="ChEBI" id="CHEBI:58349"/>
        <dbReference type="EC" id="1.18.1.2"/>
    </reaction>
</comment>
<organism evidence="8 9">
    <name type="scientific">Lautropia mirabilis ATCC 51599</name>
    <dbReference type="NCBI Taxonomy" id="887898"/>
    <lineage>
        <taxon>Bacteria</taxon>
        <taxon>Pseudomonadati</taxon>
        <taxon>Pseudomonadota</taxon>
        <taxon>Betaproteobacteria</taxon>
        <taxon>Burkholderiales</taxon>
        <taxon>Burkholderiaceae</taxon>
        <taxon>Lautropia</taxon>
    </lineage>
</organism>
<dbReference type="PANTHER" id="PTHR48105">
    <property type="entry name" value="THIOREDOXIN REDUCTASE 1-RELATED-RELATED"/>
    <property type="match status" value="1"/>
</dbReference>
<name>E7RZU7_9BURK</name>
<dbReference type="RefSeq" id="WP_005674613.1">
    <property type="nucleotide sequence ID" value="NZ_CP146288.1"/>
</dbReference>
<feature type="binding site" evidence="5">
    <location>
        <position position="90"/>
    </location>
    <ligand>
        <name>FAD</name>
        <dbReference type="ChEBI" id="CHEBI:57692"/>
    </ligand>
</feature>
<dbReference type="InterPro" id="IPR022890">
    <property type="entry name" value="Fd--NADP_Rdtase_type_2"/>
</dbReference>
<dbReference type="GO" id="GO:0050661">
    <property type="term" value="F:NADP binding"/>
    <property type="evidence" value="ECO:0007669"/>
    <property type="project" value="UniProtKB-UniRule"/>
</dbReference>
<dbReference type="SUPFAM" id="SSF51905">
    <property type="entry name" value="FAD/NAD(P)-binding domain"/>
    <property type="match status" value="1"/>
</dbReference>
<comment type="similarity">
    <text evidence="5">Belongs to the ferredoxin--NADP reductase type 2 family.</text>
</comment>
<feature type="binding site" evidence="5">
    <location>
        <position position="50"/>
    </location>
    <ligand>
        <name>FAD</name>
        <dbReference type="ChEBI" id="CHEBI:57692"/>
    </ligand>
</feature>
<feature type="binding site" evidence="5">
    <location>
        <position position="337"/>
    </location>
    <ligand>
        <name>FAD</name>
        <dbReference type="ChEBI" id="CHEBI:57692"/>
    </ligand>
</feature>
<dbReference type="EC" id="1.18.1.2" evidence="5"/>
<keyword evidence="1 5" id="KW-0285">Flavoprotein</keyword>
<dbReference type="Pfam" id="PF07992">
    <property type="entry name" value="Pyr_redox_2"/>
    <property type="match status" value="1"/>
</dbReference>
<dbReference type="STRING" id="887898.HMPREF0551_2211"/>
<dbReference type="GO" id="GO:0050660">
    <property type="term" value="F:flavin adenine dinucleotide binding"/>
    <property type="evidence" value="ECO:0007669"/>
    <property type="project" value="UniProtKB-UniRule"/>
</dbReference>
<feature type="binding site" evidence="5">
    <location>
        <position position="45"/>
    </location>
    <ligand>
        <name>FAD</name>
        <dbReference type="ChEBI" id="CHEBI:57692"/>
    </ligand>
</feature>
<feature type="binding site" evidence="5">
    <location>
        <position position="37"/>
    </location>
    <ligand>
        <name>FAD</name>
        <dbReference type="ChEBI" id="CHEBI:57692"/>
    </ligand>
</feature>
<dbReference type="HAMAP" id="MF_01685">
    <property type="entry name" value="FENR2"/>
    <property type="match status" value="1"/>
</dbReference>
<comment type="caution">
    <text evidence="8">The sequence shown here is derived from an EMBL/GenBank/DDBJ whole genome shotgun (WGS) entry which is preliminary data.</text>
</comment>
<proteinExistence type="inferred from homology"/>
<evidence type="ECO:0000313" key="9">
    <source>
        <dbReference type="Proteomes" id="UP000011021"/>
    </source>
</evidence>
<keyword evidence="9" id="KW-1185">Reference proteome</keyword>
<keyword evidence="3 5" id="KW-0521">NADP</keyword>
<dbReference type="InterPro" id="IPR023753">
    <property type="entry name" value="FAD/NAD-binding_dom"/>
</dbReference>